<accession>A0A3M0KDJ8</accession>
<dbReference type="GO" id="GO:0000049">
    <property type="term" value="F:tRNA binding"/>
    <property type="evidence" value="ECO:0007669"/>
    <property type="project" value="TreeGrafter"/>
</dbReference>
<dbReference type="InterPro" id="IPR027417">
    <property type="entry name" value="P-loop_NTPase"/>
</dbReference>
<dbReference type="OrthoDB" id="9972657at2759"/>
<evidence type="ECO:0008006" key="3">
    <source>
        <dbReference type="Google" id="ProtNLM"/>
    </source>
</evidence>
<dbReference type="InterPro" id="IPR052648">
    <property type="entry name" value="Ser-tRNA(Sec)_kinase"/>
</dbReference>
<comment type="caution">
    <text evidence="1">The sequence shown here is derived from an EMBL/GenBank/DDBJ whole genome shotgun (WGS) entry which is preliminary data.</text>
</comment>
<dbReference type="SUPFAM" id="SSF52540">
    <property type="entry name" value="P-loop containing nucleoside triphosphate hydrolases"/>
    <property type="match status" value="1"/>
</dbReference>
<gene>
    <name evidence="1" type="ORF">DUI87_11412</name>
</gene>
<proteinExistence type="predicted"/>
<dbReference type="EMBL" id="QRBI01000108">
    <property type="protein sequence ID" value="RMC11293.1"/>
    <property type="molecule type" value="Genomic_DNA"/>
</dbReference>
<reference evidence="1 2" key="1">
    <citation type="submission" date="2018-07" db="EMBL/GenBank/DDBJ databases">
        <title>A high quality draft genome assembly of the barn swallow (H. rustica rustica).</title>
        <authorList>
            <person name="Formenti G."/>
            <person name="Chiara M."/>
            <person name="Poveda L."/>
            <person name="Francoijs K.-J."/>
            <person name="Bonisoli-Alquati A."/>
            <person name="Canova L."/>
            <person name="Gianfranceschi L."/>
            <person name="Horner D.S."/>
            <person name="Saino N."/>
        </authorList>
    </citation>
    <scope>NUCLEOTIDE SEQUENCE [LARGE SCALE GENOMIC DNA]</scope>
    <source>
        <strain evidence="1">Chelidonia</strain>
        <tissue evidence="1">Blood</tissue>
    </source>
</reference>
<dbReference type="GO" id="GO:0016301">
    <property type="term" value="F:kinase activity"/>
    <property type="evidence" value="ECO:0007669"/>
    <property type="project" value="TreeGrafter"/>
</dbReference>
<sequence>MRTAPAEAAGAAALAAAEQQQRRRGSGCGARVGLCLLCGLPAAGKSTLARALSRRLPRSPGWACALLAYDELIPPEAFRPRAPGAGPHEPSPLVSAAALIGRSGALLLRHWVRPRLPGNETRLGLAGSPHGGAAQQRRCGALISRLSLSTAARLEAEPPRAAAVPGGIPAGAAHRGGAARPRAAGLGAFPGCCRRQGLLTAAEDDAGAASRPLLLLLDDNFYYQSMRYEVYQLARKCNYSVIFGMGMFVGNSVRFSCLLSSVSLGELVILIAGYL</sequence>
<dbReference type="Proteomes" id="UP000269221">
    <property type="component" value="Unassembled WGS sequence"/>
</dbReference>
<dbReference type="AlphaFoldDB" id="A0A3M0KDJ8"/>
<evidence type="ECO:0000313" key="2">
    <source>
        <dbReference type="Proteomes" id="UP000269221"/>
    </source>
</evidence>
<dbReference type="Gene3D" id="3.40.50.300">
    <property type="entry name" value="P-loop containing nucleotide triphosphate hydrolases"/>
    <property type="match status" value="2"/>
</dbReference>
<dbReference type="PANTHER" id="PTHR20873">
    <property type="entry name" value="L-SERYL-TRNA(SEC) KINASE"/>
    <property type="match status" value="1"/>
</dbReference>
<name>A0A3M0KDJ8_HIRRU</name>
<organism evidence="1 2">
    <name type="scientific">Hirundo rustica rustica</name>
    <dbReference type="NCBI Taxonomy" id="333673"/>
    <lineage>
        <taxon>Eukaryota</taxon>
        <taxon>Metazoa</taxon>
        <taxon>Chordata</taxon>
        <taxon>Craniata</taxon>
        <taxon>Vertebrata</taxon>
        <taxon>Euteleostomi</taxon>
        <taxon>Archelosauria</taxon>
        <taxon>Archosauria</taxon>
        <taxon>Dinosauria</taxon>
        <taxon>Saurischia</taxon>
        <taxon>Theropoda</taxon>
        <taxon>Coelurosauria</taxon>
        <taxon>Aves</taxon>
        <taxon>Neognathae</taxon>
        <taxon>Neoaves</taxon>
        <taxon>Telluraves</taxon>
        <taxon>Australaves</taxon>
        <taxon>Passeriformes</taxon>
        <taxon>Sylvioidea</taxon>
        <taxon>Hirundinidae</taxon>
        <taxon>Hirundo</taxon>
    </lineage>
</organism>
<keyword evidence="2" id="KW-1185">Reference proteome</keyword>
<dbReference type="PANTHER" id="PTHR20873:SF0">
    <property type="entry name" value="L-SERYL-TRNA(SEC) KINASE"/>
    <property type="match status" value="1"/>
</dbReference>
<dbReference type="STRING" id="333673.A0A3M0KDJ8"/>
<protein>
    <recommendedName>
        <fullName evidence="3">Phosphoseryl-tRNA kinase</fullName>
    </recommendedName>
</protein>
<evidence type="ECO:0000313" key="1">
    <source>
        <dbReference type="EMBL" id="RMC11293.1"/>
    </source>
</evidence>